<evidence type="ECO:0000256" key="1">
    <source>
        <dbReference type="ARBA" id="ARBA00022729"/>
    </source>
</evidence>
<feature type="chain" id="PRO_5012929102" evidence="3">
    <location>
        <begin position="27"/>
        <end position="1627"/>
    </location>
</feature>
<dbReference type="InterPro" id="IPR024749">
    <property type="entry name" value="Collagen-bd_put"/>
</dbReference>
<dbReference type="Pfam" id="PF18962">
    <property type="entry name" value="Por_Secre_tail"/>
    <property type="match status" value="1"/>
</dbReference>
<dbReference type="RefSeq" id="WP_139241959.1">
    <property type="nucleotide sequence ID" value="NZ_FQYP01000003.1"/>
</dbReference>
<keyword evidence="1 3" id="KW-0732">Signal</keyword>
<evidence type="ECO:0000259" key="6">
    <source>
        <dbReference type="Pfam" id="PF18962"/>
    </source>
</evidence>
<dbReference type="InterPro" id="IPR032260">
    <property type="entry name" value="DUF5060"/>
</dbReference>
<dbReference type="PANTHER" id="PTHR40124">
    <property type="match status" value="1"/>
</dbReference>
<accession>A0A1M6EMI8</accession>
<evidence type="ECO:0000259" key="5">
    <source>
        <dbReference type="Pfam" id="PF16586"/>
    </source>
</evidence>
<dbReference type="Pfam" id="PF12904">
    <property type="entry name" value="Collagen_bind_2"/>
    <property type="match status" value="1"/>
</dbReference>
<dbReference type="InterPro" id="IPR026444">
    <property type="entry name" value="Secre_tail"/>
</dbReference>
<dbReference type="STRING" id="570521.SAMN04488508_103474"/>
<feature type="domain" description="Polysaccharide lyase 14" evidence="7">
    <location>
        <begin position="92"/>
        <end position="289"/>
    </location>
</feature>
<organism evidence="8 9">
    <name type="scientific">Aquimarina spongiae</name>
    <dbReference type="NCBI Taxonomy" id="570521"/>
    <lineage>
        <taxon>Bacteria</taxon>
        <taxon>Pseudomonadati</taxon>
        <taxon>Bacteroidota</taxon>
        <taxon>Flavobacteriia</taxon>
        <taxon>Flavobacteriales</taxon>
        <taxon>Flavobacteriaceae</taxon>
        <taxon>Aquimarina</taxon>
    </lineage>
</organism>
<protein>
    <submittedName>
        <fullName evidence="8">Por secretion system C-terminal sorting domain-containing protein</fullName>
    </submittedName>
</protein>
<evidence type="ECO:0000259" key="4">
    <source>
        <dbReference type="Pfam" id="PF12904"/>
    </source>
</evidence>
<feature type="domain" description="Putative collagen-binding" evidence="4">
    <location>
        <begin position="1107"/>
        <end position="1186"/>
    </location>
</feature>
<evidence type="ECO:0000256" key="3">
    <source>
        <dbReference type="SAM" id="SignalP"/>
    </source>
</evidence>
<sequence>MKTRSLTIHNWQIMLAMLCMIWGATAQDCGNSRLVIDQNFNQYNGQNKLYTRSLANSDFPKIAGRTSGGNVRGLSNDFPQRNRVINGELRAQFTKNDASGRSGGFVFDSSFDGAEEATLEYRVKFANDFVWATGGKLPGLGGASTPNGAQPAGCTQNQNTINNAFSCRLMWRSNRAHTQEPYLIVYDYLPNRETRCGGNTRLGDLKLKRNRWYTVKQYLKLNTPGQRNGVLKMYIDGQKLVDQDNVMFRLSGKGSVKINSIVMHTYRGGNRTDPVWHSPQDDYIFFDDFKVWTNCSGGGGNTNNQKPTVAISNPNQSNYTAGSDLSVTINANDPDGNITKHEVFVNGNLVDTDGTNYTPHPLDNIQAGNYTVKVVVTDNDGATAEDTVSFTVNSNGGGDNTGGDSSCNGYEEKNGMVVIEAENLQTTGNWPKKSGVSGFTGNGYIEWTGQDFFNDPGNGVITTEIKINTPGRYQFLSRTKVGEGTSTTEANDVWLKFPDADDFYGQRGSLRVYPKGSGKTPHPEGASGEGYLKVYSAGTTNWTWSTKTSDGGENASDIFVEFDNPGTYTMLLSGRSKHHLIDRVTLNRTSANATDLSLQETKCDDDGDNNSEVSITGELKKWHKVTLTFNGPSTSEGDSNNPFLNYRLNVTFTHQSGSPSYVVPGYFAADGNAAQTSATSGNKWRVHFAPDKTGTWNYSVSFRKGNNVAVNESNTAGTVAGFMNGQTGSFNIGATNKTGRDFRGKGRLQYVGEHYLKFAETGEYMIKQGPDSPENLFAYTDFDNTPNAGNRRKNYAPHVGDWNSGDPTWKSGKGKGLIGAVNYIASEGLNSMSFLTMNINGDDDNVYPYTGRDQRSRMDVSKMAQWAIVIEHMQKNGIFAHFKTQETENETLLDNGNTGNQRKLYYRELIARFGHNLALNWNLGEENGGGPQPVDQSPAQERAMAEYFYKNDPYRHHVVIHKHPNDFPSYLTGNQSRLTGFSLQTNKSDFTNVFSKVKEAIDDSRNSGKKWAVACDEPGDAQHAIRPDNNVANSHTDGRKNAMWGTLLAGGWGNEWYFGYQNAHSDLSLQDFRSRDKWWDYGRHAIRFFEITDLPLTQMRNNNGLSSNNNDYCYAKQGEAYVVYLKNGGSTNLNLNGQTGQFTVKWYDPRNGGSLKNGSVTSVNGGGNRSLGNAPNNGSKDWVILITKNGTTPGENTPPTVAFADPSGNTSVEVGYTNFEVTVNASDTDGSIEVVKLYVDGNLIREEVQAPYEWGKGNNADELLGLSIGQHTIKAEATDDDGATTSKTFVLTVQAANTNETPQVSFATPSSNLTVTKGYDMEVIVNATDPDGSIANVKLYIDNNLVRQENITPYEWGHDGSPNPEEVNGLDVGTYTFKAVATDNDGNTAEASFVLTVQNDNSGGNGNNCRFGTPINSGITAMDRVTYNNVYVLGNGGPSLSNFRKFTINWDPQYNGLYQFAINTDDGVPGYYIDFSDTISFQLNDANPEVTLQNTGFSGLDGSYWVALDQNNLALVSKDRDFTIYFSNSTQAPSCANQQSKISITAKDTQELMLYPNPVKSDVLSIGGLENEKMTLQIFNLIGRRVLVKEVKGVQVYQLPVESLEAGNYILNIQSKHVNTSLHFIKE</sequence>
<dbReference type="Pfam" id="PF16586">
    <property type="entry name" value="DUF5060"/>
    <property type="match status" value="1"/>
</dbReference>
<proteinExistence type="predicted"/>
<evidence type="ECO:0000313" key="8">
    <source>
        <dbReference type="EMBL" id="SHI86498.1"/>
    </source>
</evidence>
<feature type="signal peptide" evidence="3">
    <location>
        <begin position="1"/>
        <end position="26"/>
    </location>
</feature>
<evidence type="ECO:0000256" key="2">
    <source>
        <dbReference type="SAM" id="MobiDB-lite"/>
    </source>
</evidence>
<dbReference type="OrthoDB" id="266054at2"/>
<dbReference type="InterPro" id="IPR013783">
    <property type="entry name" value="Ig-like_fold"/>
</dbReference>
<feature type="region of interest" description="Disordered" evidence="2">
    <location>
        <begin position="1157"/>
        <end position="1176"/>
    </location>
</feature>
<feature type="domain" description="DUF5060" evidence="5">
    <location>
        <begin position="619"/>
        <end position="703"/>
    </location>
</feature>
<dbReference type="NCBIfam" id="TIGR04183">
    <property type="entry name" value="Por_Secre_tail"/>
    <property type="match status" value="1"/>
</dbReference>
<dbReference type="InterPro" id="IPR048958">
    <property type="entry name" value="Polysacc_lyase_14"/>
</dbReference>
<name>A0A1M6EMI8_9FLAO</name>
<dbReference type="EMBL" id="FQYP01000003">
    <property type="protein sequence ID" value="SHI86498.1"/>
    <property type="molecule type" value="Genomic_DNA"/>
</dbReference>
<dbReference type="Proteomes" id="UP000184432">
    <property type="component" value="Unassembled WGS sequence"/>
</dbReference>
<dbReference type="Pfam" id="PF21294">
    <property type="entry name" value="Polysacc_lyase_14"/>
    <property type="match status" value="1"/>
</dbReference>
<dbReference type="PANTHER" id="PTHR40124:SF1">
    <property type="entry name" value="DISAGGREGATASE RELATED REPEAT PROTEIN"/>
    <property type="match status" value="1"/>
</dbReference>
<dbReference type="Gene3D" id="2.60.120.200">
    <property type="match status" value="1"/>
</dbReference>
<dbReference type="Gene3D" id="3.20.20.80">
    <property type="entry name" value="Glycosidases"/>
    <property type="match status" value="1"/>
</dbReference>
<feature type="domain" description="Secretion system C-terminal sorting" evidence="6">
    <location>
        <begin position="1554"/>
        <end position="1620"/>
    </location>
</feature>
<keyword evidence="9" id="KW-1185">Reference proteome</keyword>
<evidence type="ECO:0000259" key="7">
    <source>
        <dbReference type="Pfam" id="PF21294"/>
    </source>
</evidence>
<evidence type="ECO:0000313" key="9">
    <source>
        <dbReference type="Proteomes" id="UP000184432"/>
    </source>
</evidence>
<reference evidence="9" key="1">
    <citation type="submission" date="2016-11" db="EMBL/GenBank/DDBJ databases">
        <authorList>
            <person name="Varghese N."/>
            <person name="Submissions S."/>
        </authorList>
    </citation>
    <scope>NUCLEOTIDE SEQUENCE [LARGE SCALE GENOMIC DNA]</scope>
    <source>
        <strain evidence="9">DSM 22623</strain>
    </source>
</reference>
<dbReference type="Pfam" id="PF17957">
    <property type="entry name" value="Big_7"/>
    <property type="match status" value="3"/>
</dbReference>
<dbReference type="Gene3D" id="2.60.40.10">
    <property type="entry name" value="Immunoglobulins"/>
    <property type="match status" value="4"/>
</dbReference>
<gene>
    <name evidence="8" type="ORF">SAMN04488508_103474</name>
</gene>